<proteinExistence type="inferred from homology"/>
<reference evidence="8 9" key="1">
    <citation type="submission" date="2018-09" db="EMBL/GenBank/DDBJ databases">
        <title>Complete genome sequence of Cupriavidus oxalaticus T2, a bacterium capable of phenol tolerance and degradation.</title>
        <authorList>
            <person name="Yan J."/>
        </authorList>
    </citation>
    <scope>NUCLEOTIDE SEQUENCE [LARGE SCALE GENOMIC DNA]</scope>
    <source>
        <strain evidence="8 9">T2</strain>
    </source>
</reference>
<dbReference type="RefSeq" id="WP_151069366.1">
    <property type="nucleotide sequence ID" value="NZ_CP032518.1"/>
</dbReference>
<keyword evidence="4 8" id="KW-0378">Hydrolase</keyword>
<dbReference type="SUPFAM" id="SSF48208">
    <property type="entry name" value="Six-hairpin glycosidases"/>
    <property type="match status" value="1"/>
</dbReference>
<evidence type="ECO:0000256" key="6">
    <source>
        <dbReference type="ARBA" id="ARBA00023295"/>
    </source>
</evidence>
<keyword evidence="5" id="KW-0136">Cellulose degradation</keyword>
<dbReference type="AlphaFoldDB" id="A0A5P3VC76"/>
<dbReference type="Proteomes" id="UP000325743">
    <property type="component" value="Chromosome 1"/>
</dbReference>
<evidence type="ECO:0000256" key="7">
    <source>
        <dbReference type="ARBA" id="ARBA00023326"/>
    </source>
</evidence>
<comment type="catalytic activity">
    <reaction evidence="1">
        <text>Endohydrolysis of (1-&gt;4)-beta-D-glucosidic linkages in cellulose, lichenin and cereal beta-D-glucans.</text>
        <dbReference type="EC" id="3.2.1.4"/>
    </reaction>
</comment>
<dbReference type="PROSITE" id="PS51318">
    <property type="entry name" value="TAT"/>
    <property type="match status" value="1"/>
</dbReference>
<dbReference type="InterPro" id="IPR008928">
    <property type="entry name" value="6-hairpin_glycosidase_sf"/>
</dbReference>
<keyword evidence="7" id="KW-0624">Polysaccharide degradation</keyword>
<gene>
    <name evidence="8" type="ORF">D2917_01455</name>
</gene>
<evidence type="ECO:0000256" key="1">
    <source>
        <dbReference type="ARBA" id="ARBA00000966"/>
    </source>
</evidence>
<dbReference type="NCBIfam" id="NF008305">
    <property type="entry name" value="PRK11097.1"/>
    <property type="match status" value="1"/>
</dbReference>
<dbReference type="Pfam" id="PF01270">
    <property type="entry name" value="Glyco_hydro_8"/>
    <property type="match status" value="1"/>
</dbReference>
<evidence type="ECO:0000313" key="9">
    <source>
        <dbReference type="Proteomes" id="UP000325743"/>
    </source>
</evidence>
<evidence type="ECO:0000256" key="4">
    <source>
        <dbReference type="ARBA" id="ARBA00022801"/>
    </source>
</evidence>
<dbReference type="Gene3D" id="1.50.10.10">
    <property type="match status" value="1"/>
</dbReference>
<keyword evidence="7" id="KW-0119">Carbohydrate metabolism</keyword>
<name>A0A5P3VC76_9BURK</name>
<evidence type="ECO:0000256" key="2">
    <source>
        <dbReference type="ARBA" id="ARBA00009209"/>
    </source>
</evidence>
<protein>
    <recommendedName>
        <fullName evidence="3">cellulase</fullName>
        <ecNumber evidence="3">3.2.1.4</ecNumber>
    </recommendedName>
</protein>
<dbReference type="PRINTS" id="PR00735">
    <property type="entry name" value="GLHYDRLASE8"/>
</dbReference>
<dbReference type="GO" id="GO:0008810">
    <property type="term" value="F:cellulase activity"/>
    <property type="evidence" value="ECO:0007669"/>
    <property type="project" value="UniProtKB-EC"/>
</dbReference>
<sequence>MTPAGPDPRRRALLGAGAIGALGAVAGAMPAVAAAAAAAPARSGCPWPLYELFLSRFMQADGRVIDPSVREQHSTSEGQSYAMVFALIANDRATFDKAWQWSVANLGGGNLADKLPAWRWGRRDDGSWGVLDANPASDADLWYAYALAEAARAWKAPAYAQAARALLRLVAKHEVVTLPGFGPMLLPGPQGFVHAMGDGAHLWRLNASYLPVPLLRRLAAFDPAGPWSALASQVPAMVQAVAPRGIVPDWSAYQSRPGQPAGWSTDPDKGDVGSYDAIRVYLWAGLTPKADAASRRLMQALAPVAQLMQGRPAPPETMHAATGALAGEGPPGFSAALVPFLQAAGSPAAALQRTRAQGLADAASRATYYDTVLGLFGLGHADGHYHFVPSGQLELRWLQGKSGDKACARQ</sequence>
<evidence type="ECO:0000256" key="3">
    <source>
        <dbReference type="ARBA" id="ARBA00012601"/>
    </source>
</evidence>
<evidence type="ECO:0000256" key="5">
    <source>
        <dbReference type="ARBA" id="ARBA00023001"/>
    </source>
</evidence>
<dbReference type="EMBL" id="CP032518">
    <property type="protein sequence ID" value="QEZ43032.1"/>
    <property type="molecule type" value="Genomic_DNA"/>
</dbReference>
<organism evidence="8 9">
    <name type="scientific">Cupriavidus oxalaticus</name>
    <dbReference type="NCBI Taxonomy" id="96344"/>
    <lineage>
        <taxon>Bacteria</taxon>
        <taxon>Pseudomonadati</taxon>
        <taxon>Pseudomonadota</taxon>
        <taxon>Betaproteobacteria</taxon>
        <taxon>Burkholderiales</taxon>
        <taxon>Burkholderiaceae</taxon>
        <taxon>Cupriavidus</taxon>
    </lineage>
</organism>
<dbReference type="InterPro" id="IPR002037">
    <property type="entry name" value="Glyco_hydro_8"/>
</dbReference>
<dbReference type="InterPro" id="IPR006311">
    <property type="entry name" value="TAT_signal"/>
</dbReference>
<evidence type="ECO:0000313" key="8">
    <source>
        <dbReference type="EMBL" id="QEZ43032.1"/>
    </source>
</evidence>
<dbReference type="EC" id="3.2.1.4" evidence="3"/>
<dbReference type="GO" id="GO:0030245">
    <property type="term" value="P:cellulose catabolic process"/>
    <property type="evidence" value="ECO:0007669"/>
    <property type="project" value="UniProtKB-KW"/>
</dbReference>
<keyword evidence="6 8" id="KW-0326">Glycosidase</keyword>
<dbReference type="InterPro" id="IPR012341">
    <property type="entry name" value="6hp_glycosidase-like_sf"/>
</dbReference>
<accession>A0A5P3VC76</accession>
<comment type="similarity">
    <text evidence="2">Belongs to the glycosyl hydrolase 8 (cellulase D) family.</text>
</comment>